<organism evidence="2">
    <name type="scientific">Thermus caliditerrae</name>
    <dbReference type="NCBI Taxonomy" id="1330700"/>
    <lineage>
        <taxon>Bacteria</taxon>
        <taxon>Thermotogati</taxon>
        <taxon>Deinococcota</taxon>
        <taxon>Deinococci</taxon>
        <taxon>Thermales</taxon>
        <taxon>Thermaceae</taxon>
        <taxon>Thermus</taxon>
    </lineage>
</organism>
<comment type="caution">
    <text evidence="2">The sequence shown here is derived from an EMBL/GenBank/DDBJ whole genome shotgun (WGS) entry which is preliminary data.</text>
</comment>
<dbReference type="AlphaFoldDB" id="A0A7C5RDG8"/>
<accession>A0A7C5RDG8</accession>
<evidence type="ECO:0000313" key="2">
    <source>
        <dbReference type="EMBL" id="HHM67241.1"/>
    </source>
</evidence>
<evidence type="ECO:0000256" key="1">
    <source>
        <dbReference type="SAM" id="MobiDB-lite"/>
    </source>
</evidence>
<proteinExistence type="predicted"/>
<feature type="region of interest" description="Disordered" evidence="1">
    <location>
        <begin position="1"/>
        <end position="35"/>
    </location>
</feature>
<dbReference type="EMBL" id="DRXE01000026">
    <property type="protein sequence ID" value="HHM67241.1"/>
    <property type="molecule type" value="Genomic_DNA"/>
</dbReference>
<reference evidence="2" key="1">
    <citation type="journal article" date="2020" name="mSystems">
        <title>Genome- and Community-Level Interaction Insights into Carbon Utilization and Element Cycling Functions of Hydrothermarchaeota in Hydrothermal Sediment.</title>
        <authorList>
            <person name="Zhou Z."/>
            <person name="Liu Y."/>
            <person name="Xu W."/>
            <person name="Pan J."/>
            <person name="Luo Z.H."/>
            <person name="Li M."/>
        </authorList>
    </citation>
    <scope>NUCLEOTIDE SEQUENCE [LARGE SCALE GENOMIC DNA]</scope>
    <source>
        <strain evidence="2">SpSt-1071</strain>
    </source>
</reference>
<protein>
    <submittedName>
        <fullName evidence="2">Uncharacterized protein</fullName>
    </submittedName>
</protein>
<gene>
    <name evidence="2" type="ORF">ENM28_00675</name>
</gene>
<sequence length="85" mass="9807">MGRMKDMKKRQTETEVVPPSPAEGKEVPPAPEPAPRVMPLEEWAREAGLSPIALRAMQLRYRSDRATAEEWMSRYTRMMAEVVRH</sequence>
<name>A0A7C5RDG8_9DEIN</name>